<dbReference type="PANTHER" id="PTHR43096:SF52">
    <property type="entry name" value="DNAJ HOMOLOG 1, MITOCHONDRIAL-RELATED"/>
    <property type="match status" value="1"/>
</dbReference>
<evidence type="ECO:0000313" key="3">
    <source>
        <dbReference type="EMBL" id="MDQ0470732.1"/>
    </source>
</evidence>
<dbReference type="PROSITE" id="PS50076">
    <property type="entry name" value="DNAJ_2"/>
    <property type="match status" value="1"/>
</dbReference>
<dbReference type="Pfam" id="PF01556">
    <property type="entry name" value="DnaJ_C"/>
    <property type="match status" value="1"/>
</dbReference>
<dbReference type="PROSITE" id="PS00636">
    <property type="entry name" value="DNAJ_1"/>
    <property type="match status" value="1"/>
</dbReference>
<dbReference type="SMART" id="SM00271">
    <property type="entry name" value="DnaJ"/>
    <property type="match status" value="1"/>
</dbReference>
<dbReference type="EMBL" id="JAUSVX010000006">
    <property type="protein sequence ID" value="MDQ0470732.1"/>
    <property type="molecule type" value="Genomic_DNA"/>
</dbReference>
<dbReference type="Pfam" id="PF00226">
    <property type="entry name" value="DnaJ"/>
    <property type="match status" value="1"/>
</dbReference>
<dbReference type="InterPro" id="IPR001623">
    <property type="entry name" value="DnaJ_domain"/>
</dbReference>
<reference evidence="3 4" key="1">
    <citation type="submission" date="2023-07" db="EMBL/GenBank/DDBJ databases">
        <title>Genomic Encyclopedia of Type Strains, Phase IV (KMG-IV): sequencing the most valuable type-strain genomes for metagenomic binning, comparative biology and taxonomic classification.</title>
        <authorList>
            <person name="Goeker M."/>
        </authorList>
    </citation>
    <scope>NUCLEOTIDE SEQUENCE [LARGE SCALE GENOMIC DNA]</scope>
    <source>
        <strain evidence="3 4">DSM 19619</strain>
    </source>
</reference>
<dbReference type="InterPro" id="IPR036869">
    <property type="entry name" value="J_dom_sf"/>
</dbReference>
<dbReference type="PANTHER" id="PTHR43096">
    <property type="entry name" value="DNAJ HOMOLOG 1, MITOCHONDRIAL-RELATED"/>
    <property type="match status" value="1"/>
</dbReference>
<dbReference type="InterPro" id="IPR002939">
    <property type="entry name" value="DnaJ_C"/>
</dbReference>
<organism evidence="3 4">
    <name type="scientific">Labrys wisconsinensis</name>
    <dbReference type="NCBI Taxonomy" id="425677"/>
    <lineage>
        <taxon>Bacteria</taxon>
        <taxon>Pseudomonadati</taxon>
        <taxon>Pseudomonadota</taxon>
        <taxon>Alphaproteobacteria</taxon>
        <taxon>Hyphomicrobiales</taxon>
        <taxon>Xanthobacteraceae</taxon>
        <taxon>Labrys</taxon>
    </lineage>
</organism>
<sequence length="304" mass="32180">MRDPYTVLGVSKSAGATDIKKAFRKLAKQYHPDQNSDPKAAAKFAEVNSAYEILGDEKKRAQFDRGEIDAEGKPRFHGFEGFGAGGPGGAGQDTRFEFNFGGGRGRRGGGFEDILSEMFGGGGRAGTREAAPRGADVQATVRAPFTTWALGGKVRIDLPGGSVDVTVPAGIAEGKTIRLKGQGEPSPFRGESGDALVTVTVEPHPQFRADGRNVRVDVNVTLYEAALGGKVRVPTLDGSVDLTLPPGTSGARTFRLKGKGIQAKDGPGDLLVTPRVVLPERIDPDLAAALKRLRDERPYDPGRS</sequence>
<dbReference type="RefSeq" id="WP_307274914.1">
    <property type="nucleotide sequence ID" value="NZ_JAUSVX010000006.1"/>
</dbReference>
<evidence type="ECO:0000313" key="4">
    <source>
        <dbReference type="Proteomes" id="UP001242480"/>
    </source>
</evidence>
<proteinExistence type="predicted"/>
<evidence type="ECO:0000256" key="1">
    <source>
        <dbReference type="ARBA" id="ARBA00023186"/>
    </source>
</evidence>
<protein>
    <submittedName>
        <fullName evidence="3">DnaJ-class molecular chaperone</fullName>
    </submittedName>
</protein>
<dbReference type="CDD" id="cd10747">
    <property type="entry name" value="DnaJ_C"/>
    <property type="match status" value="1"/>
</dbReference>
<dbReference type="SUPFAM" id="SSF49493">
    <property type="entry name" value="HSP40/DnaJ peptide-binding domain"/>
    <property type="match status" value="2"/>
</dbReference>
<keyword evidence="1" id="KW-0143">Chaperone</keyword>
<name>A0ABU0JC67_9HYPH</name>
<comment type="caution">
    <text evidence="3">The sequence shown here is derived from an EMBL/GenBank/DDBJ whole genome shotgun (WGS) entry which is preliminary data.</text>
</comment>
<dbReference type="InterPro" id="IPR018253">
    <property type="entry name" value="DnaJ_domain_CS"/>
</dbReference>
<evidence type="ECO:0000259" key="2">
    <source>
        <dbReference type="PROSITE" id="PS50076"/>
    </source>
</evidence>
<dbReference type="Gene3D" id="1.10.287.110">
    <property type="entry name" value="DnaJ domain"/>
    <property type="match status" value="1"/>
</dbReference>
<feature type="domain" description="J" evidence="2">
    <location>
        <begin position="3"/>
        <end position="67"/>
    </location>
</feature>
<dbReference type="InterPro" id="IPR008971">
    <property type="entry name" value="HSP40/DnaJ_pept-bd"/>
</dbReference>
<dbReference type="PRINTS" id="PR00625">
    <property type="entry name" value="JDOMAIN"/>
</dbReference>
<keyword evidence="4" id="KW-1185">Reference proteome</keyword>
<dbReference type="CDD" id="cd06257">
    <property type="entry name" value="DnaJ"/>
    <property type="match status" value="1"/>
</dbReference>
<dbReference type="Proteomes" id="UP001242480">
    <property type="component" value="Unassembled WGS sequence"/>
</dbReference>
<gene>
    <name evidence="3" type="ORF">QO011_003751</name>
</gene>
<accession>A0ABU0JC67</accession>
<dbReference type="Gene3D" id="2.60.260.20">
    <property type="entry name" value="Urease metallochaperone UreE, N-terminal domain"/>
    <property type="match status" value="2"/>
</dbReference>
<dbReference type="SUPFAM" id="SSF46565">
    <property type="entry name" value="Chaperone J-domain"/>
    <property type="match status" value="1"/>
</dbReference>